<keyword evidence="1" id="KW-0812">Transmembrane</keyword>
<name>A0A2K8KIR5_9RHOB</name>
<dbReference type="STRING" id="441209.GCA_001870665_00495"/>
<dbReference type="AlphaFoldDB" id="A0A2K8KIR5"/>
<keyword evidence="1" id="KW-1133">Transmembrane helix</keyword>
<keyword evidence="3" id="KW-1185">Reference proteome</keyword>
<keyword evidence="1" id="KW-0472">Membrane</keyword>
<dbReference type="KEGG" id="rbg:BG454_03620"/>
<sequence length="51" mass="5409">MALVVVIAGVGLGLAFEHRVHLFASLPLLLPLAICLGMHLFMHRGHGGGHK</sequence>
<dbReference type="Pfam" id="PF11666">
    <property type="entry name" value="DUF2933"/>
    <property type="match status" value="1"/>
</dbReference>
<protein>
    <recommendedName>
        <fullName evidence="4">DUF2933 domain-containing protein</fullName>
    </recommendedName>
</protein>
<reference evidence="2 3" key="1">
    <citation type="submission" date="2017-11" db="EMBL/GenBank/DDBJ databases">
        <title>Revised Sequence and Annotation of the Rhodobaca barguzinensis strain alga05 Genome.</title>
        <authorList>
            <person name="Kopejtka K."/>
            <person name="Tomasch J.M."/>
            <person name="Bunk B."/>
            <person name="Koblizek M."/>
        </authorList>
    </citation>
    <scope>NUCLEOTIDE SEQUENCE [LARGE SCALE GENOMIC DNA]</scope>
    <source>
        <strain evidence="3">alga05</strain>
    </source>
</reference>
<dbReference type="InterPro" id="IPR021682">
    <property type="entry name" value="DUF2933"/>
</dbReference>
<evidence type="ECO:0000313" key="2">
    <source>
        <dbReference type="EMBL" id="ATX67655.1"/>
    </source>
</evidence>
<dbReference type="Proteomes" id="UP000228948">
    <property type="component" value="Chromosome"/>
</dbReference>
<evidence type="ECO:0000256" key="1">
    <source>
        <dbReference type="SAM" id="Phobius"/>
    </source>
</evidence>
<evidence type="ECO:0000313" key="3">
    <source>
        <dbReference type="Proteomes" id="UP000228948"/>
    </source>
</evidence>
<feature type="transmembrane region" description="Helical" evidence="1">
    <location>
        <begin position="25"/>
        <end position="42"/>
    </location>
</feature>
<proteinExistence type="predicted"/>
<organism evidence="2 3">
    <name type="scientific">Roseinatronobacter bogoriensis subsp. barguzinensis</name>
    <dbReference type="NCBI Taxonomy" id="441209"/>
    <lineage>
        <taxon>Bacteria</taxon>
        <taxon>Pseudomonadati</taxon>
        <taxon>Pseudomonadota</taxon>
        <taxon>Alphaproteobacteria</taxon>
        <taxon>Rhodobacterales</taxon>
        <taxon>Paracoccaceae</taxon>
        <taxon>Roseinatronobacter</taxon>
    </lineage>
</organism>
<gene>
    <name evidence="2" type="ORF">BG454_03620</name>
</gene>
<accession>A0A2K8KIR5</accession>
<dbReference type="EMBL" id="CP024899">
    <property type="protein sequence ID" value="ATX67655.1"/>
    <property type="molecule type" value="Genomic_DNA"/>
</dbReference>
<evidence type="ECO:0008006" key="4">
    <source>
        <dbReference type="Google" id="ProtNLM"/>
    </source>
</evidence>